<evidence type="ECO:0000313" key="4">
    <source>
        <dbReference type="EMBL" id="SFF20609.1"/>
    </source>
</evidence>
<dbReference type="Gene3D" id="1.50.10.10">
    <property type="match status" value="1"/>
</dbReference>
<evidence type="ECO:0000259" key="3">
    <source>
        <dbReference type="Pfam" id="PF17390"/>
    </source>
</evidence>
<dbReference type="Pfam" id="PF17390">
    <property type="entry name" value="Bac_rhamnosid_C"/>
    <property type="match status" value="1"/>
</dbReference>
<reference evidence="4 5" key="1">
    <citation type="submission" date="2016-10" db="EMBL/GenBank/DDBJ databases">
        <authorList>
            <person name="de Groot N.N."/>
        </authorList>
    </citation>
    <scope>NUCLEOTIDE SEQUENCE [LARGE SCALE GENOMIC DNA]</scope>
    <source>
        <strain evidence="4 5">DSM 26130</strain>
    </source>
</reference>
<organism evidence="4 5">
    <name type="scientific">Spirosoma endophyticum</name>
    <dbReference type="NCBI Taxonomy" id="662367"/>
    <lineage>
        <taxon>Bacteria</taxon>
        <taxon>Pseudomonadati</taxon>
        <taxon>Bacteroidota</taxon>
        <taxon>Cytophagia</taxon>
        <taxon>Cytophagales</taxon>
        <taxon>Cytophagaceae</taxon>
        <taxon>Spirosoma</taxon>
    </lineage>
</organism>
<accession>A0A1I2GU80</accession>
<sequence>MRYDLLFLFLFCRFSAQAQPIEPVILSKPWRAYWITVPDESATGYGVYLFRKVIELPTKPATFVVHVSADNRYKLLVNSTLVSLGPSRGDLTHWKFETVDLAPYLQAGKNTIATQVWNEGEMRPEAQISLRTGFILQGNADAEQLLNTNSSWRCIRDSSYRPLPTRIPPMAYYVAGPGELMARKANLNGWETATYSDLGWKTARPLFSGTPKNGVGGTGVPNGWMLIPSGLPPMELSPQRFVQLRKAEGITVPASFPATKTALTIPANTVATLLLDQTVLTNAYPTLRFSRGKDGTISLGYAEALFTKFPSKGNRNEVEGKTFIGRKDSLISNGSEGQVFTPLNFRTYRYMQLRVTTKTEPLVIDDLYSTFTGYPFQRMAKLETDNSEMKNVLDIGWRTARLCAVETYMDCPYYEQLQYIGDARIQALVSLYTSGDDRLLRNALNQMDESRQPEGITLSRHPSYSPQYIPMFSLWYIGMLHDYWMYGKDSQFIKNKLPGTRQILNYFRVYQQADGSLKDTPNWLFTDWVTAKGWSLGIAPRGADGSSAVLDLQLLWAYQMAADLESKIGMKEYAIIYTQYADQLKNTLQTKYWSASRKLFADRPEKDVFSQHANALAILTGVSTGNEAATMGKQLLADSSLAPASIYFKYYLHQALVKAGLGNDYQNWLGKWRENVALGLTTWAETSDVNTSRSDCHAWGSSPNIEFFRTVLGIDSDAPGFAKVKITPHLGSINNIIGEIPHPNGMLSVNYKQDQHKLQTEINLPPKTTGIFIWKGKTYPLKAGINKLKI</sequence>
<dbReference type="PANTHER" id="PTHR34987">
    <property type="entry name" value="C, PUTATIVE (AFU_ORTHOLOGUE AFUA_3G02880)-RELATED"/>
    <property type="match status" value="1"/>
</dbReference>
<gene>
    <name evidence="4" type="ORF">SAMN05216167_13517</name>
</gene>
<dbReference type="Proteomes" id="UP000198598">
    <property type="component" value="Unassembled WGS sequence"/>
</dbReference>
<name>A0A1I2GU80_9BACT</name>
<proteinExistence type="predicted"/>
<dbReference type="Pfam" id="PF17389">
    <property type="entry name" value="Bac_rhamnosid6H"/>
    <property type="match status" value="1"/>
</dbReference>
<dbReference type="OrthoDB" id="9815108at2"/>
<dbReference type="InterPro" id="IPR012341">
    <property type="entry name" value="6hp_glycosidase-like_sf"/>
</dbReference>
<protein>
    <submittedName>
        <fullName evidence="4">Alpha-L-rhamnosidase</fullName>
    </submittedName>
</protein>
<keyword evidence="5" id="KW-1185">Reference proteome</keyword>
<dbReference type="SUPFAM" id="SSF48208">
    <property type="entry name" value="Six-hairpin glycosidases"/>
    <property type="match status" value="1"/>
</dbReference>
<evidence type="ECO:0000259" key="2">
    <source>
        <dbReference type="Pfam" id="PF17389"/>
    </source>
</evidence>
<dbReference type="GO" id="GO:0005975">
    <property type="term" value="P:carbohydrate metabolic process"/>
    <property type="evidence" value="ECO:0007669"/>
    <property type="project" value="InterPro"/>
</dbReference>
<dbReference type="RefSeq" id="WP_093834539.1">
    <property type="nucleotide sequence ID" value="NZ_FOLQ01000035.1"/>
</dbReference>
<feature type="chain" id="PRO_5011704439" evidence="1">
    <location>
        <begin position="19"/>
        <end position="790"/>
    </location>
</feature>
<dbReference type="InterPro" id="IPR035396">
    <property type="entry name" value="Bac_rhamnosid6H"/>
</dbReference>
<feature type="signal peptide" evidence="1">
    <location>
        <begin position="1"/>
        <end position="18"/>
    </location>
</feature>
<dbReference type="Gene3D" id="2.60.420.10">
    <property type="entry name" value="Maltose phosphorylase, domain 3"/>
    <property type="match status" value="1"/>
</dbReference>
<dbReference type="InterPro" id="IPR035398">
    <property type="entry name" value="Bac_rhamnosid_C"/>
</dbReference>
<dbReference type="PANTHER" id="PTHR34987:SF2">
    <property type="entry name" value="B, PUTATIVE (AFU_ORTHOLOGUE AFUA_7G05040)-RELATED"/>
    <property type="match status" value="1"/>
</dbReference>
<feature type="domain" description="Alpha-L-rhamnosidase six-hairpin glycosidase" evidence="2">
    <location>
        <begin position="378"/>
        <end position="702"/>
    </location>
</feature>
<dbReference type="AlphaFoldDB" id="A0A1I2GU80"/>
<dbReference type="STRING" id="662367.SAMN05216167_13517"/>
<dbReference type="Gene3D" id="2.60.120.260">
    <property type="entry name" value="Galactose-binding domain-like"/>
    <property type="match status" value="2"/>
</dbReference>
<keyword evidence="1" id="KW-0732">Signal</keyword>
<dbReference type="EMBL" id="FOLQ01000035">
    <property type="protein sequence ID" value="SFF20609.1"/>
    <property type="molecule type" value="Genomic_DNA"/>
</dbReference>
<evidence type="ECO:0000313" key="5">
    <source>
        <dbReference type="Proteomes" id="UP000198598"/>
    </source>
</evidence>
<feature type="domain" description="Alpha-L-rhamnosidase C-terminal" evidence="3">
    <location>
        <begin position="713"/>
        <end position="770"/>
    </location>
</feature>
<dbReference type="InterPro" id="IPR008928">
    <property type="entry name" value="6-hairpin_glycosidase_sf"/>
</dbReference>
<evidence type="ECO:0000256" key="1">
    <source>
        <dbReference type="SAM" id="SignalP"/>
    </source>
</evidence>